<dbReference type="KEGG" id="asol:BEN76_03935"/>
<organism evidence="1 2">
    <name type="scientific">Acinetobacter soli</name>
    <dbReference type="NCBI Taxonomy" id="487316"/>
    <lineage>
        <taxon>Bacteria</taxon>
        <taxon>Pseudomonadati</taxon>
        <taxon>Pseudomonadota</taxon>
        <taxon>Gammaproteobacteria</taxon>
        <taxon>Moraxellales</taxon>
        <taxon>Moraxellaceae</taxon>
        <taxon>Acinetobacter</taxon>
    </lineage>
</organism>
<protein>
    <submittedName>
        <fullName evidence="1">Uncharacterized protein</fullName>
    </submittedName>
</protein>
<dbReference type="EMBL" id="CP016896">
    <property type="protein sequence ID" value="APV35212.1"/>
    <property type="molecule type" value="Genomic_DNA"/>
</dbReference>
<sequence length="141" mass="14915">MTATQIPIVTEMRDGELLPLSLKANAIVLEGTFAVVDATGLAISSTVAVAATQKVLGVWDKSADNTGGADANVIACARRKKQFLFRNSTTDAVTQADIGSQVYVEDNQTVAKTAGAGSTRPLAGKFMGFDTQYRDCVWVEI</sequence>
<proteinExistence type="predicted"/>
<name>A0A1P8EG93_9GAMM</name>
<dbReference type="RefSeq" id="WP_076032318.1">
    <property type="nucleotide sequence ID" value="NZ_BKCR01000027.1"/>
</dbReference>
<evidence type="ECO:0000313" key="2">
    <source>
        <dbReference type="Proteomes" id="UP000185674"/>
    </source>
</evidence>
<dbReference type="AlphaFoldDB" id="A0A1P8EG93"/>
<dbReference type="Proteomes" id="UP000185674">
    <property type="component" value="Chromosome"/>
</dbReference>
<dbReference type="STRING" id="487316.BEN76_03935"/>
<evidence type="ECO:0000313" key="1">
    <source>
        <dbReference type="EMBL" id="APV35212.1"/>
    </source>
</evidence>
<gene>
    <name evidence="1" type="ORF">BEN76_03935</name>
</gene>
<reference evidence="1 2" key="1">
    <citation type="submission" date="2016-08" db="EMBL/GenBank/DDBJ databases">
        <title>Complete genome sequence of Acinetobacter baylyi strain GFJ2.</title>
        <authorList>
            <person name="Tabata M."/>
            <person name="Kuboki S."/>
            <person name="Gibu N."/>
            <person name="Kinouchi Y."/>
            <person name="Vangnai A."/>
            <person name="Kasai D."/>
            <person name="Fukuda M."/>
        </authorList>
    </citation>
    <scope>NUCLEOTIDE SEQUENCE [LARGE SCALE GENOMIC DNA]</scope>
    <source>
        <strain evidence="1 2">GFJ2</strain>
    </source>
</reference>
<accession>A0A1P8EG93</accession>